<protein>
    <submittedName>
        <fullName evidence="1">PqqD family protein</fullName>
    </submittedName>
</protein>
<keyword evidence="2" id="KW-1185">Reference proteome</keyword>
<dbReference type="AlphaFoldDB" id="A0A3N5DQY1"/>
<dbReference type="Gene3D" id="1.10.10.1150">
    <property type="entry name" value="Coenzyme PQQ synthesis protein D (PqqD)"/>
    <property type="match status" value="1"/>
</dbReference>
<evidence type="ECO:0000313" key="1">
    <source>
        <dbReference type="EMBL" id="RPF71531.1"/>
    </source>
</evidence>
<reference evidence="1 2" key="1">
    <citation type="submission" date="2018-11" db="EMBL/GenBank/DDBJ databases">
        <title>Erythrobacter spongiae sp. nov., isolated from a marine sponge.</title>
        <authorList>
            <person name="Zhuang L."/>
            <person name="Luo L."/>
        </authorList>
    </citation>
    <scope>NUCLEOTIDE SEQUENCE [LARGE SCALE GENOMIC DNA]</scope>
    <source>
        <strain evidence="1 2">HN-E23</strain>
    </source>
</reference>
<gene>
    <name evidence="1" type="ORF">EG799_07810</name>
</gene>
<dbReference type="InterPro" id="IPR041881">
    <property type="entry name" value="PqqD_sf"/>
</dbReference>
<dbReference type="InterPro" id="IPR008792">
    <property type="entry name" value="PQQD"/>
</dbReference>
<dbReference type="RefSeq" id="WP_123880078.1">
    <property type="nucleotide sequence ID" value="NZ_RPFZ01000001.1"/>
</dbReference>
<evidence type="ECO:0000313" key="2">
    <source>
        <dbReference type="Proteomes" id="UP000275232"/>
    </source>
</evidence>
<dbReference type="EMBL" id="RPFZ01000001">
    <property type="protein sequence ID" value="RPF71531.1"/>
    <property type="molecule type" value="Genomic_DNA"/>
</dbReference>
<proteinExistence type="predicted"/>
<name>A0A3N5DQY1_9SPHN</name>
<dbReference type="OrthoDB" id="1495225at2"/>
<accession>A0A3N5DQY1</accession>
<sequence length="96" mass="10385">MKLDDRIVQADNVVARQVGGEMVLLHLDAGTYYGLNSVGAILWEALSDNGRTIAALSDLLIEKYGIDTQVARTDVLALASDMLEHKLISLDEGGTR</sequence>
<dbReference type="Pfam" id="PF05402">
    <property type="entry name" value="PqqD"/>
    <property type="match status" value="1"/>
</dbReference>
<comment type="caution">
    <text evidence="1">The sequence shown here is derived from an EMBL/GenBank/DDBJ whole genome shotgun (WGS) entry which is preliminary data.</text>
</comment>
<dbReference type="Proteomes" id="UP000275232">
    <property type="component" value="Unassembled WGS sequence"/>
</dbReference>
<organism evidence="1 2">
    <name type="scientific">Aurantiacibacter spongiae</name>
    <dbReference type="NCBI Taxonomy" id="2488860"/>
    <lineage>
        <taxon>Bacteria</taxon>
        <taxon>Pseudomonadati</taxon>
        <taxon>Pseudomonadota</taxon>
        <taxon>Alphaproteobacteria</taxon>
        <taxon>Sphingomonadales</taxon>
        <taxon>Erythrobacteraceae</taxon>
        <taxon>Aurantiacibacter</taxon>
    </lineage>
</organism>